<protein>
    <recommendedName>
        <fullName evidence="1">BRWD/PHIP N-terminal domain-containing protein</fullName>
    </recommendedName>
</protein>
<evidence type="ECO:0000313" key="2">
    <source>
        <dbReference type="EMBL" id="OAP11641.1"/>
    </source>
</evidence>
<dbReference type="Pfam" id="PF25437">
    <property type="entry name" value="BRWD1_N"/>
    <property type="match status" value="1"/>
</dbReference>
<organism evidence="2 3">
    <name type="scientific">Arabidopsis thaliana</name>
    <name type="common">Mouse-ear cress</name>
    <dbReference type="NCBI Taxonomy" id="3702"/>
    <lineage>
        <taxon>Eukaryota</taxon>
        <taxon>Viridiplantae</taxon>
        <taxon>Streptophyta</taxon>
        <taxon>Embryophyta</taxon>
        <taxon>Tracheophyta</taxon>
        <taxon>Spermatophyta</taxon>
        <taxon>Magnoliopsida</taxon>
        <taxon>eudicotyledons</taxon>
        <taxon>Gunneridae</taxon>
        <taxon>Pentapetalae</taxon>
        <taxon>rosids</taxon>
        <taxon>malvids</taxon>
        <taxon>Brassicales</taxon>
        <taxon>Brassicaceae</taxon>
        <taxon>Camelineae</taxon>
        <taxon>Arabidopsis</taxon>
    </lineage>
</organism>
<dbReference type="ExpressionAtlas" id="A0A178W1S7">
    <property type="expression patterns" value="baseline and differential"/>
</dbReference>
<dbReference type="InterPro" id="IPR057452">
    <property type="entry name" value="BRWD/PHIP_N"/>
</dbReference>
<gene>
    <name evidence="2" type="ordered locus">AXX17_At2g45170</name>
</gene>
<name>A0A178W1S7_ARATH</name>
<evidence type="ECO:0000259" key="1">
    <source>
        <dbReference type="Pfam" id="PF25437"/>
    </source>
</evidence>
<dbReference type="AlphaFoldDB" id="A0A178W1S7"/>
<comment type="caution">
    <text evidence="2">The sequence shown here is derived from an EMBL/GenBank/DDBJ whole genome shotgun (WGS) entry which is preliminary data.</text>
</comment>
<dbReference type="EMBL" id="LUHQ01000002">
    <property type="protein sequence ID" value="OAP11641.1"/>
    <property type="molecule type" value="Genomic_DNA"/>
</dbReference>
<dbReference type="Proteomes" id="UP000078284">
    <property type="component" value="Chromosome 2"/>
</dbReference>
<evidence type="ECO:0000313" key="3">
    <source>
        <dbReference type="Proteomes" id="UP000078284"/>
    </source>
</evidence>
<dbReference type="PANTHER" id="PTHR16266">
    <property type="entry name" value="WD REPEAT DOMAIN 9"/>
    <property type="match status" value="1"/>
</dbReference>
<dbReference type="PANTHER" id="PTHR16266:SF37">
    <property type="entry name" value="WD40 DOMAIN-CONTAINING PROTEIN"/>
    <property type="match status" value="1"/>
</dbReference>
<accession>A0A178W1S7</accession>
<feature type="domain" description="BRWD/PHIP N-terminal" evidence="1">
    <location>
        <begin position="31"/>
        <end position="128"/>
    </location>
</feature>
<proteinExistence type="predicted"/>
<sequence length="181" mass="20644">MDWIHKSTPFMEPSNLAKLVQGNVPLQPHDSHSSLTDLDMDLREVYFLILHFLSIGPCERTFGHLRDEILEKGLLPRRYHSWWSRSGIYSGRADDDGISLPLSYDNLIERYPHIEKDHLVKLLKQLILNPSFPSHMRVEGNAPNAADVPTLLGSGTFSLVDRSNSYSSTLSYLNFKSFSMN</sequence>
<reference evidence="3" key="1">
    <citation type="journal article" date="2016" name="Proc. Natl. Acad. Sci. U.S.A.">
        <title>Chromosome-level assembly of Arabidopsis thaliana Ler reveals the extent of translocation and inversion polymorphisms.</title>
        <authorList>
            <person name="Zapata L."/>
            <person name="Ding J."/>
            <person name="Willing E.M."/>
            <person name="Hartwig B."/>
            <person name="Bezdan D."/>
            <person name="Jiao W.B."/>
            <person name="Patel V."/>
            <person name="Velikkakam James G."/>
            <person name="Koornneef M."/>
            <person name="Ossowski S."/>
            <person name="Schneeberger K."/>
        </authorList>
    </citation>
    <scope>NUCLEOTIDE SEQUENCE [LARGE SCALE GENOMIC DNA]</scope>
    <source>
        <strain evidence="3">cv. Landsberg erecta</strain>
    </source>
</reference>
<dbReference type="InterPro" id="IPR052060">
    <property type="entry name" value="Bromo_WD_repeat"/>
</dbReference>